<evidence type="ECO:0000256" key="4">
    <source>
        <dbReference type="ARBA" id="ARBA00022553"/>
    </source>
</evidence>
<dbReference type="PROSITE" id="PS50109">
    <property type="entry name" value="HIS_KIN"/>
    <property type="match status" value="1"/>
</dbReference>
<dbReference type="GO" id="GO:0000155">
    <property type="term" value="F:phosphorelay sensor kinase activity"/>
    <property type="evidence" value="ECO:0007669"/>
    <property type="project" value="InterPro"/>
</dbReference>
<feature type="domain" description="Histidine kinase" evidence="9">
    <location>
        <begin position="195"/>
        <end position="409"/>
    </location>
</feature>
<keyword evidence="8" id="KW-0472">Membrane</keyword>
<name>A0A1M5Q655_9FIRM</name>
<proteinExistence type="predicted"/>
<dbReference type="Pfam" id="PF02518">
    <property type="entry name" value="HATPase_c"/>
    <property type="match status" value="1"/>
</dbReference>
<dbReference type="EMBL" id="FQXI01000002">
    <property type="protein sequence ID" value="SHH09229.1"/>
    <property type="molecule type" value="Genomic_DNA"/>
</dbReference>
<comment type="subcellular location">
    <subcellularLocation>
        <location evidence="2">Membrane</location>
    </subcellularLocation>
</comment>
<dbReference type="EC" id="2.7.13.3" evidence="3"/>
<dbReference type="SUPFAM" id="SSF47384">
    <property type="entry name" value="Homodimeric domain of signal transducing histidine kinase"/>
    <property type="match status" value="1"/>
</dbReference>
<dbReference type="InterPro" id="IPR003661">
    <property type="entry name" value="HisK_dim/P_dom"/>
</dbReference>
<keyword evidence="5" id="KW-0808">Transferase</keyword>
<protein>
    <recommendedName>
        <fullName evidence="3">histidine kinase</fullName>
        <ecNumber evidence="3">2.7.13.3</ecNumber>
    </recommendedName>
</protein>
<keyword evidence="4" id="KW-0597">Phosphoprotein</keyword>
<dbReference type="GO" id="GO:0004721">
    <property type="term" value="F:phosphoprotein phosphatase activity"/>
    <property type="evidence" value="ECO:0007669"/>
    <property type="project" value="TreeGrafter"/>
</dbReference>
<dbReference type="RefSeq" id="WP_073183455.1">
    <property type="nucleotide sequence ID" value="NZ_FQXI01000002.1"/>
</dbReference>
<dbReference type="SMART" id="SM00387">
    <property type="entry name" value="HATPase_c"/>
    <property type="match status" value="1"/>
</dbReference>
<keyword evidence="6 10" id="KW-0418">Kinase</keyword>
<dbReference type="CDD" id="cd00082">
    <property type="entry name" value="HisKA"/>
    <property type="match status" value="1"/>
</dbReference>
<dbReference type="STRING" id="1120995.SAMN02745245_00508"/>
<evidence type="ECO:0000256" key="5">
    <source>
        <dbReference type="ARBA" id="ARBA00022679"/>
    </source>
</evidence>
<evidence type="ECO:0000313" key="10">
    <source>
        <dbReference type="EMBL" id="SHH09229.1"/>
    </source>
</evidence>
<comment type="catalytic activity">
    <reaction evidence="1">
        <text>ATP + protein L-histidine = ADP + protein N-phospho-L-histidine.</text>
        <dbReference type="EC" id="2.7.13.3"/>
    </reaction>
</comment>
<evidence type="ECO:0000256" key="6">
    <source>
        <dbReference type="ARBA" id="ARBA00022777"/>
    </source>
</evidence>
<evidence type="ECO:0000256" key="7">
    <source>
        <dbReference type="ARBA" id="ARBA00023012"/>
    </source>
</evidence>
<keyword evidence="8" id="KW-1133">Transmembrane helix</keyword>
<dbReference type="InterPro" id="IPR050351">
    <property type="entry name" value="BphY/WalK/GraS-like"/>
</dbReference>
<dbReference type="OrthoDB" id="9773956at2"/>
<feature type="transmembrane region" description="Helical" evidence="8">
    <location>
        <begin position="12"/>
        <end position="33"/>
    </location>
</feature>
<dbReference type="Gene3D" id="1.10.287.130">
    <property type="match status" value="1"/>
</dbReference>
<dbReference type="GO" id="GO:0005886">
    <property type="term" value="C:plasma membrane"/>
    <property type="evidence" value="ECO:0007669"/>
    <property type="project" value="TreeGrafter"/>
</dbReference>
<evidence type="ECO:0000256" key="1">
    <source>
        <dbReference type="ARBA" id="ARBA00000085"/>
    </source>
</evidence>
<evidence type="ECO:0000259" key="9">
    <source>
        <dbReference type="PROSITE" id="PS50109"/>
    </source>
</evidence>
<gene>
    <name evidence="10" type="ORF">SAMN02745245_00508</name>
</gene>
<accession>A0A1M5Q655</accession>
<dbReference type="InterPro" id="IPR004358">
    <property type="entry name" value="Sig_transdc_His_kin-like_C"/>
</dbReference>
<keyword evidence="11" id="KW-1185">Reference proteome</keyword>
<dbReference type="CDD" id="cd00075">
    <property type="entry name" value="HATPase"/>
    <property type="match status" value="1"/>
</dbReference>
<evidence type="ECO:0000313" key="11">
    <source>
        <dbReference type="Proteomes" id="UP000184032"/>
    </source>
</evidence>
<sequence>MSFLYEKQTKNYFISLILICITMVVGLLIFSTAQIDSVRELILESKSLISSSLLEEGVSEEVVARAMASKNINPEGENLLRKIGQTEGTSVYTMDNISSFSYEYILKTLCFTLFFSLLIVLISAFYLKKRESIYSSAIETVEEFKEGNFNRRLSQQRDGGLYRLFTEIDNLALILKSKIEREESIKLFLRNTISDISHQLKTPISAISIYNEIILDERKNPEKIEEFSHKIADSIVRIEELIVLMLKITRLDSGSIEFQKQEYFVIDLVNKSIDQLKERSVREGKEIVIVGAVEEKLLCDIGWTSEALGNIVKNALDYTSSGDSITIIWGKKADRLKITVSDRGSGISKKDIHHIFKRFYRGEKSHGTKSVGLGLSLSKSIVEGQDGILSVESSKERGTVFTLSFLTKL</sequence>
<dbReference type="PRINTS" id="PR00344">
    <property type="entry name" value="BCTRLSENSOR"/>
</dbReference>
<dbReference type="SMART" id="SM00388">
    <property type="entry name" value="HisKA"/>
    <property type="match status" value="1"/>
</dbReference>
<dbReference type="Pfam" id="PF00512">
    <property type="entry name" value="HisKA"/>
    <property type="match status" value="1"/>
</dbReference>
<feature type="transmembrane region" description="Helical" evidence="8">
    <location>
        <begin position="104"/>
        <end position="127"/>
    </location>
</feature>
<keyword evidence="7" id="KW-0902">Two-component regulatory system</keyword>
<dbReference type="Proteomes" id="UP000184032">
    <property type="component" value="Unassembled WGS sequence"/>
</dbReference>
<dbReference type="InterPro" id="IPR036097">
    <property type="entry name" value="HisK_dim/P_sf"/>
</dbReference>
<dbReference type="InterPro" id="IPR005467">
    <property type="entry name" value="His_kinase_dom"/>
</dbReference>
<reference evidence="10 11" key="1">
    <citation type="submission" date="2016-11" db="EMBL/GenBank/DDBJ databases">
        <authorList>
            <person name="Jaros S."/>
            <person name="Januszkiewicz K."/>
            <person name="Wedrychowicz H."/>
        </authorList>
    </citation>
    <scope>NUCLEOTIDE SEQUENCE [LARGE SCALE GENOMIC DNA]</scope>
    <source>
        <strain evidence="10 11">DSM 21120</strain>
    </source>
</reference>
<evidence type="ECO:0000256" key="2">
    <source>
        <dbReference type="ARBA" id="ARBA00004370"/>
    </source>
</evidence>
<evidence type="ECO:0000256" key="8">
    <source>
        <dbReference type="SAM" id="Phobius"/>
    </source>
</evidence>
<dbReference type="GO" id="GO:0016036">
    <property type="term" value="P:cellular response to phosphate starvation"/>
    <property type="evidence" value="ECO:0007669"/>
    <property type="project" value="TreeGrafter"/>
</dbReference>
<dbReference type="InterPro" id="IPR036890">
    <property type="entry name" value="HATPase_C_sf"/>
</dbReference>
<dbReference type="PANTHER" id="PTHR45453">
    <property type="entry name" value="PHOSPHATE REGULON SENSOR PROTEIN PHOR"/>
    <property type="match status" value="1"/>
</dbReference>
<evidence type="ECO:0000256" key="3">
    <source>
        <dbReference type="ARBA" id="ARBA00012438"/>
    </source>
</evidence>
<dbReference type="InterPro" id="IPR003594">
    <property type="entry name" value="HATPase_dom"/>
</dbReference>
<dbReference type="SUPFAM" id="SSF55874">
    <property type="entry name" value="ATPase domain of HSP90 chaperone/DNA topoisomerase II/histidine kinase"/>
    <property type="match status" value="1"/>
</dbReference>
<dbReference type="Gene3D" id="3.30.565.10">
    <property type="entry name" value="Histidine kinase-like ATPase, C-terminal domain"/>
    <property type="match status" value="1"/>
</dbReference>
<keyword evidence="8" id="KW-0812">Transmembrane</keyword>
<dbReference type="AlphaFoldDB" id="A0A1M5Q655"/>
<dbReference type="PANTHER" id="PTHR45453:SF1">
    <property type="entry name" value="PHOSPHATE REGULON SENSOR PROTEIN PHOR"/>
    <property type="match status" value="1"/>
</dbReference>
<organism evidence="10 11">
    <name type="scientific">Anaerosphaera aminiphila DSM 21120</name>
    <dbReference type="NCBI Taxonomy" id="1120995"/>
    <lineage>
        <taxon>Bacteria</taxon>
        <taxon>Bacillati</taxon>
        <taxon>Bacillota</taxon>
        <taxon>Tissierellia</taxon>
        <taxon>Tissierellales</taxon>
        <taxon>Peptoniphilaceae</taxon>
        <taxon>Anaerosphaera</taxon>
    </lineage>
</organism>